<evidence type="ECO:0000259" key="10">
    <source>
        <dbReference type="PROSITE" id="PS50011"/>
    </source>
</evidence>
<dbReference type="EC" id="2.7.12.2" evidence="6"/>
<dbReference type="OrthoDB" id="541276at2759"/>
<evidence type="ECO:0000256" key="5">
    <source>
        <dbReference type="ARBA" id="ARBA00038035"/>
    </source>
</evidence>
<evidence type="ECO:0000313" key="12">
    <source>
        <dbReference type="Proteomes" id="UP000070544"/>
    </source>
</evidence>
<evidence type="ECO:0000256" key="6">
    <source>
        <dbReference type="ARBA" id="ARBA00038999"/>
    </source>
</evidence>
<dbReference type="PANTHER" id="PTHR48013">
    <property type="entry name" value="DUAL SPECIFICITY MITOGEN-ACTIVATED PROTEIN KINASE KINASE 5-RELATED"/>
    <property type="match status" value="1"/>
</dbReference>
<dbReference type="OMA" id="PFIAGHA"/>
<sequence length="113" mass="12211">MSPECIRGVTPSLQSAIWGLGVLCLEMATGRHPLFPPAESSPQGIIEVITRIVNEDPPAVPTGAGLTEAFENFVARCLKKEPKERARVQELLEHPFLMKGGDGRFAAGMAEQL</sequence>
<organism evidence="11 12">
    <name type="scientific">Gonapodya prolifera (strain JEL478)</name>
    <name type="common">Monoblepharis prolifera</name>
    <dbReference type="NCBI Taxonomy" id="1344416"/>
    <lineage>
        <taxon>Eukaryota</taxon>
        <taxon>Fungi</taxon>
        <taxon>Fungi incertae sedis</taxon>
        <taxon>Chytridiomycota</taxon>
        <taxon>Chytridiomycota incertae sedis</taxon>
        <taxon>Monoblepharidomycetes</taxon>
        <taxon>Monoblepharidales</taxon>
        <taxon>Gonapodyaceae</taxon>
        <taxon>Gonapodya</taxon>
    </lineage>
</organism>
<accession>A0A139ARV3</accession>
<protein>
    <recommendedName>
        <fullName evidence="6">mitogen-activated protein kinase kinase</fullName>
        <ecNumber evidence="6">2.7.12.2</ecNumber>
    </recommendedName>
</protein>
<dbReference type="EMBL" id="KQ965738">
    <property type="protein sequence ID" value="KXS19476.1"/>
    <property type="molecule type" value="Genomic_DNA"/>
</dbReference>
<dbReference type="Pfam" id="PF00069">
    <property type="entry name" value="Pkinase"/>
    <property type="match status" value="1"/>
</dbReference>
<evidence type="ECO:0000256" key="3">
    <source>
        <dbReference type="ARBA" id="ARBA00022777"/>
    </source>
</evidence>
<evidence type="ECO:0000256" key="8">
    <source>
        <dbReference type="ARBA" id="ARBA00049299"/>
    </source>
</evidence>
<evidence type="ECO:0000256" key="1">
    <source>
        <dbReference type="ARBA" id="ARBA00022679"/>
    </source>
</evidence>
<keyword evidence="3 11" id="KW-0418">Kinase</keyword>
<keyword evidence="2" id="KW-0547">Nucleotide-binding</keyword>
<keyword evidence="4" id="KW-0067">ATP-binding</keyword>
<dbReference type="Gene3D" id="1.10.510.10">
    <property type="entry name" value="Transferase(Phosphotransferase) domain 1"/>
    <property type="match status" value="1"/>
</dbReference>
<reference evidence="11 12" key="1">
    <citation type="journal article" date="2015" name="Genome Biol. Evol.">
        <title>Phylogenomic analyses indicate that early fungi evolved digesting cell walls of algal ancestors of land plants.</title>
        <authorList>
            <person name="Chang Y."/>
            <person name="Wang S."/>
            <person name="Sekimoto S."/>
            <person name="Aerts A.L."/>
            <person name="Choi C."/>
            <person name="Clum A."/>
            <person name="LaButti K.M."/>
            <person name="Lindquist E.A."/>
            <person name="Yee Ngan C."/>
            <person name="Ohm R.A."/>
            <person name="Salamov A.A."/>
            <person name="Grigoriev I.V."/>
            <person name="Spatafora J.W."/>
            <person name="Berbee M.L."/>
        </authorList>
    </citation>
    <scope>NUCLEOTIDE SEQUENCE [LARGE SCALE GENOMIC DNA]</scope>
    <source>
        <strain evidence="11 12">JEL478</strain>
    </source>
</reference>
<dbReference type="STRING" id="1344416.A0A139ARV3"/>
<keyword evidence="1" id="KW-0808">Transferase</keyword>
<dbReference type="PANTHER" id="PTHR48013:SF9">
    <property type="entry name" value="DUAL SPECIFICITY MITOGEN-ACTIVATED PROTEIN KINASE KINASE 5"/>
    <property type="match status" value="1"/>
</dbReference>
<gene>
    <name evidence="11" type="ORF">M427DRAFT_451448</name>
</gene>
<evidence type="ECO:0000256" key="2">
    <source>
        <dbReference type="ARBA" id="ARBA00022741"/>
    </source>
</evidence>
<dbReference type="PROSITE" id="PS50011">
    <property type="entry name" value="PROTEIN_KINASE_DOM"/>
    <property type="match status" value="1"/>
</dbReference>
<dbReference type="GO" id="GO:0004708">
    <property type="term" value="F:MAP kinase kinase activity"/>
    <property type="evidence" value="ECO:0007669"/>
    <property type="project" value="UniProtKB-EC"/>
</dbReference>
<dbReference type="InterPro" id="IPR011009">
    <property type="entry name" value="Kinase-like_dom_sf"/>
</dbReference>
<feature type="domain" description="Protein kinase" evidence="10">
    <location>
        <begin position="1"/>
        <end position="97"/>
    </location>
</feature>
<comment type="catalytic activity">
    <reaction evidence="9">
        <text>L-tyrosyl-[protein] + ATP = O-phospho-L-tyrosyl-[protein] + ADP + H(+)</text>
        <dbReference type="Rhea" id="RHEA:10596"/>
        <dbReference type="Rhea" id="RHEA-COMP:10136"/>
        <dbReference type="Rhea" id="RHEA-COMP:20101"/>
        <dbReference type="ChEBI" id="CHEBI:15378"/>
        <dbReference type="ChEBI" id="CHEBI:30616"/>
        <dbReference type="ChEBI" id="CHEBI:46858"/>
        <dbReference type="ChEBI" id="CHEBI:61978"/>
        <dbReference type="ChEBI" id="CHEBI:456216"/>
        <dbReference type="EC" id="2.7.12.2"/>
    </reaction>
</comment>
<comment type="catalytic activity">
    <reaction evidence="7">
        <text>L-seryl-[protein] + ATP = O-phospho-L-seryl-[protein] + ADP + H(+)</text>
        <dbReference type="Rhea" id="RHEA:17989"/>
        <dbReference type="Rhea" id="RHEA-COMP:9863"/>
        <dbReference type="Rhea" id="RHEA-COMP:11604"/>
        <dbReference type="ChEBI" id="CHEBI:15378"/>
        <dbReference type="ChEBI" id="CHEBI:29999"/>
        <dbReference type="ChEBI" id="CHEBI:30616"/>
        <dbReference type="ChEBI" id="CHEBI:83421"/>
        <dbReference type="ChEBI" id="CHEBI:456216"/>
        <dbReference type="EC" id="2.7.12.2"/>
    </reaction>
</comment>
<dbReference type="InterPro" id="IPR000719">
    <property type="entry name" value="Prot_kinase_dom"/>
</dbReference>
<evidence type="ECO:0000256" key="9">
    <source>
        <dbReference type="ARBA" id="ARBA00051693"/>
    </source>
</evidence>
<proteinExistence type="inferred from homology"/>
<dbReference type="AlphaFoldDB" id="A0A139ARV3"/>
<evidence type="ECO:0000313" key="11">
    <source>
        <dbReference type="EMBL" id="KXS19476.1"/>
    </source>
</evidence>
<comment type="catalytic activity">
    <reaction evidence="8">
        <text>L-threonyl-[protein] + ATP = O-phospho-L-threonyl-[protein] + ADP + H(+)</text>
        <dbReference type="Rhea" id="RHEA:46608"/>
        <dbReference type="Rhea" id="RHEA-COMP:11060"/>
        <dbReference type="Rhea" id="RHEA-COMP:11605"/>
        <dbReference type="ChEBI" id="CHEBI:15378"/>
        <dbReference type="ChEBI" id="CHEBI:30013"/>
        <dbReference type="ChEBI" id="CHEBI:30616"/>
        <dbReference type="ChEBI" id="CHEBI:61977"/>
        <dbReference type="ChEBI" id="CHEBI:456216"/>
        <dbReference type="EC" id="2.7.12.2"/>
    </reaction>
</comment>
<dbReference type="SUPFAM" id="SSF56112">
    <property type="entry name" value="Protein kinase-like (PK-like)"/>
    <property type="match status" value="1"/>
</dbReference>
<evidence type="ECO:0000256" key="4">
    <source>
        <dbReference type="ARBA" id="ARBA00022840"/>
    </source>
</evidence>
<name>A0A139ARV3_GONPJ</name>
<comment type="similarity">
    <text evidence="5">Belongs to the protein kinase superfamily. STE Ser/Thr protein kinase family. MAP kinase kinase subfamily.</text>
</comment>
<evidence type="ECO:0000256" key="7">
    <source>
        <dbReference type="ARBA" id="ARBA00049014"/>
    </source>
</evidence>
<keyword evidence="12" id="KW-1185">Reference proteome</keyword>
<dbReference type="Proteomes" id="UP000070544">
    <property type="component" value="Unassembled WGS sequence"/>
</dbReference>
<dbReference type="GO" id="GO:0005524">
    <property type="term" value="F:ATP binding"/>
    <property type="evidence" value="ECO:0007669"/>
    <property type="project" value="UniProtKB-KW"/>
</dbReference>